<organism evidence="2 3">
    <name type="scientific">Rufibacter roseus</name>
    <dbReference type="NCBI Taxonomy" id="1567108"/>
    <lineage>
        <taxon>Bacteria</taxon>
        <taxon>Pseudomonadati</taxon>
        <taxon>Bacteroidota</taxon>
        <taxon>Cytophagia</taxon>
        <taxon>Cytophagales</taxon>
        <taxon>Hymenobacteraceae</taxon>
        <taxon>Rufibacter</taxon>
    </lineage>
</organism>
<keyword evidence="2" id="KW-0012">Acyltransferase</keyword>
<comment type="caution">
    <text evidence="2">The sequence shown here is derived from an EMBL/GenBank/DDBJ whole genome shotgun (WGS) entry which is preliminary data.</text>
</comment>
<dbReference type="PANTHER" id="PTHR11735">
    <property type="entry name" value="TRNA N6-ADENOSINE THREONYLCARBAMOYLTRANSFERASE"/>
    <property type="match status" value="1"/>
</dbReference>
<evidence type="ECO:0000313" key="3">
    <source>
        <dbReference type="Proteomes" id="UP001596405"/>
    </source>
</evidence>
<accession>A0ABW2DEW3</accession>
<proteinExistence type="predicted"/>
<evidence type="ECO:0000313" key="2">
    <source>
        <dbReference type="EMBL" id="MFC6996140.1"/>
    </source>
</evidence>
<evidence type="ECO:0000259" key="1">
    <source>
        <dbReference type="Pfam" id="PF00814"/>
    </source>
</evidence>
<dbReference type="Gene3D" id="3.30.420.40">
    <property type="match status" value="2"/>
</dbReference>
<name>A0ABW2DEW3_9BACT</name>
<sequence>MALILSIETSSTVCSVALHKDQHLQSYAELQMEKSHSSHITVMVKQVLDNAKVAIEDISAVAVSGGPGSYTGLRIGSGTAKGFCFSLDLPLIAVDTLAAMAQQVISATPNPQQFLFCPMVDARRDEVYTCLVDENLNVVLPTEPRILTSAAFAEELEKQAVIFFGSGATKAQKILTDHPNAYYIDNVMPTAKAIGELAWNKWQNKEFEDVAYYEPFYLKEVHITKPSGK</sequence>
<dbReference type="EC" id="2.3.1.234" evidence="2"/>
<keyword evidence="3" id="KW-1185">Reference proteome</keyword>
<dbReference type="PANTHER" id="PTHR11735:SF11">
    <property type="entry name" value="TRNA THREONYLCARBAMOYLADENOSINE BIOSYNTHESIS PROTEIN TSAB"/>
    <property type="match status" value="1"/>
</dbReference>
<dbReference type="GO" id="GO:0061711">
    <property type="term" value="F:tRNA N(6)-L-threonylcarbamoyladenine synthase activity"/>
    <property type="evidence" value="ECO:0007669"/>
    <property type="project" value="UniProtKB-EC"/>
</dbReference>
<dbReference type="SUPFAM" id="SSF53067">
    <property type="entry name" value="Actin-like ATPase domain"/>
    <property type="match status" value="2"/>
</dbReference>
<dbReference type="Proteomes" id="UP001596405">
    <property type="component" value="Unassembled WGS sequence"/>
</dbReference>
<keyword evidence="2" id="KW-0808">Transferase</keyword>
<dbReference type="RefSeq" id="WP_066619590.1">
    <property type="nucleotide sequence ID" value="NZ_JBHSYQ010000003.1"/>
</dbReference>
<dbReference type="Pfam" id="PF00814">
    <property type="entry name" value="TsaD"/>
    <property type="match status" value="1"/>
</dbReference>
<dbReference type="InterPro" id="IPR022496">
    <property type="entry name" value="T6A_TsaB"/>
</dbReference>
<dbReference type="NCBIfam" id="TIGR03725">
    <property type="entry name" value="T6A_YeaZ"/>
    <property type="match status" value="1"/>
</dbReference>
<protein>
    <submittedName>
        <fullName evidence="2">tRNA (Adenosine(37)-N6)-threonylcarbamoyltransferase complex dimerization subunit type 1 TsaB</fullName>
        <ecNumber evidence="2">2.3.1.234</ecNumber>
    </submittedName>
</protein>
<reference evidence="3" key="1">
    <citation type="journal article" date="2019" name="Int. J. Syst. Evol. Microbiol.">
        <title>The Global Catalogue of Microorganisms (GCM) 10K type strain sequencing project: providing services to taxonomists for standard genome sequencing and annotation.</title>
        <authorList>
            <consortium name="The Broad Institute Genomics Platform"/>
            <consortium name="The Broad Institute Genome Sequencing Center for Infectious Disease"/>
            <person name="Wu L."/>
            <person name="Ma J."/>
        </authorList>
    </citation>
    <scope>NUCLEOTIDE SEQUENCE [LARGE SCALE GENOMIC DNA]</scope>
    <source>
        <strain evidence="3">CGMCC 4.7393</strain>
    </source>
</reference>
<dbReference type="CDD" id="cd24032">
    <property type="entry name" value="ASKHA_NBD_TsaB"/>
    <property type="match status" value="1"/>
</dbReference>
<dbReference type="EMBL" id="JBHSYQ010000003">
    <property type="protein sequence ID" value="MFC6996140.1"/>
    <property type="molecule type" value="Genomic_DNA"/>
</dbReference>
<gene>
    <name evidence="2" type="primary">tsaB</name>
    <name evidence="2" type="ORF">ACFQHR_00825</name>
</gene>
<dbReference type="InterPro" id="IPR043129">
    <property type="entry name" value="ATPase_NBD"/>
</dbReference>
<feature type="domain" description="Gcp-like" evidence="1">
    <location>
        <begin position="33"/>
        <end position="130"/>
    </location>
</feature>
<dbReference type="InterPro" id="IPR000905">
    <property type="entry name" value="Gcp-like_dom"/>
</dbReference>